<feature type="domain" description="AB hydrolase-1" evidence="1">
    <location>
        <begin position="53"/>
        <end position="151"/>
    </location>
</feature>
<dbReference type="AlphaFoldDB" id="A0A0D8J7I3"/>
<dbReference type="RefSeq" id="WP_045032658.1">
    <property type="nucleotide sequence ID" value="NZ_JRHC01000005.1"/>
</dbReference>
<sequence>MSTYFRSGEAIQKIANRYAQKLDELPVRYELMIIETTYGDTNIAITGTENKRALVFIHGAETCAPLEFETLKELVNDFKIYAVDLPNLAGRSAEIQPNLQNNSYGKWMFEILSRLGVKHAILLAFGGGGFIALKTLAFDEKRIAKTFLVAPAGIVKPSRLRYFFKVLFSVKRFRILRKEKLTTNIFRIPEISEIEAAKIQTPLYIFAAEDDVFYPANQLRKRAKKLFRSLKDVFLLYRGTTRTANNVHNSSTSRNTISDTIIKNEL</sequence>
<dbReference type="EMBL" id="JRHC01000005">
    <property type="protein sequence ID" value="KJF42729.1"/>
    <property type="molecule type" value="Genomic_DNA"/>
</dbReference>
<dbReference type="InterPro" id="IPR000073">
    <property type="entry name" value="AB_hydrolase_1"/>
</dbReference>
<organism evidence="2 3">
    <name type="scientific">Draconibacterium sediminis</name>
    <dbReference type="NCBI Taxonomy" id="1544798"/>
    <lineage>
        <taxon>Bacteria</taxon>
        <taxon>Pseudomonadati</taxon>
        <taxon>Bacteroidota</taxon>
        <taxon>Bacteroidia</taxon>
        <taxon>Marinilabiliales</taxon>
        <taxon>Prolixibacteraceae</taxon>
        <taxon>Draconibacterium</taxon>
    </lineage>
</organism>
<dbReference type="SUPFAM" id="SSF53474">
    <property type="entry name" value="alpha/beta-Hydrolases"/>
    <property type="match status" value="1"/>
</dbReference>
<dbReference type="Gene3D" id="3.40.50.1820">
    <property type="entry name" value="alpha/beta hydrolase"/>
    <property type="match status" value="1"/>
</dbReference>
<evidence type="ECO:0000259" key="1">
    <source>
        <dbReference type="Pfam" id="PF00561"/>
    </source>
</evidence>
<evidence type="ECO:0000313" key="2">
    <source>
        <dbReference type="EMBL" id="KJF42729.1"/>
    </source>
</evidence>
<protein>
    <recommendedName>
        <fullName evidence="1">AB hydrolase-1 domain-containing protein</fullName>
    </recommendedName>
</protein>
<dbReference type="Proteomes" id="UP000032544">
    <property type="component" value="Unassembled WGS sequence"/>
</dbReference>
<proteinExistence type="predicted"/>
<dbReference type="InterPro" id="IPR029058">
    <property type="entry name" value="AB_hydrolase_fold"/>
</dbReference>
<gene>
    <name evidence="2" type="ORF">LH29_19575</name>
</gene>
<reference evidence="2 3" key="1">
    <citation type="submission" date="2014-09" db="EMBL/GenBank/DDBJ databases">
        <title>Draft Genome Sequence of Draconibacterium sp. JN14CK-3.</title>
        <authorList>
            <person name="Dong C."/>
            <person name="Lai Q."/>
            <person name="Shao Z."/>
        </authorList>
    </citation>
    <scope>NUCLEOTIDE SEQUENCE [LARGE SCALE GENOMIC DNA]</scope>
    <source>
        <strain evidence="2 3">JN14CK-3</strain>
    </source>
</reference>
<accession>A0A0D8J7I3</accession>
<dbReference type="Pfam" id="PF00561">
    <property type="entry name" value="Abhydrolase_1"/>
    <property type="match status" value="1"/>
</dbReference>
<dbReference type="OrthoDB" id="9780932at2"/>
<comment type="caution">
    <text evidence="2">The sequence shown here is derived from an EMBL/GenBank/DDBJ whole genome shotgun (WGS) entry which is preliminary data.</text>
</comment>
<evidence type="ECO:0000313" key="3">
    <source>
        <dbReference type="Proteomes" id="UP000032544"/>
    </source>
</evidence>
<keyword evidence="3" id="KW-1185">Reference proteome</keyword>
<dbReference type="STRING" id="1544798.LH29_19575"/>
<name>A0A0D8J7I3_9BACT</name>